<keyword evidence="3" id="KW-0804">Transcription</keyword>
<dbReference type="Gene3D" id="3.40.50.2300">
    <property type="match status" value="2"/>
</dbReference>
<dbReference type="EMBL" id="FOGW01000004">
    <property type="protein sequence ID" value="SER43389.1"/>
    <property type="molecule type" value="Genomic_DNA"/>
</dbReference>
<dbReference type="InterPro" id="IPR000843">
    <property type="entry name" value="HTH_LacI"/>
</dbReference>
<dbReference type="InterPro" id="IPR001761">
    <property type="entry name" value="Peripla_BP/Lac1_sug-bd_dom"/>
</dbReference>
<dbReference type="GO" id="GO:0000976">
    <property type="term" value="F:transcription cis-regulatory region binding"/>
    <property type="evidence" value="ECO:0007669"/>
    <property type="project" value="TreeGrafter"/>
</dbReference>
<evidence type="ECO:0000256" key="3">
    <source>
        <dbReference type="ARBA" id="ARBA00023163"/>
    </source>
</evidence>
<dbReference type="PANTHER" id="PTHR30146">
    <property type="entry name" value="LACI-RELATED TRANSCRIPTIONAL REPRESSOR"/>
    <property type="match status" value="1"/>
</dbReference>
<dbReference type="Pfam" id="PF00532">
    <property type="entry name" value="Peripla_BP_1"/>
    <property type="match status" value="1"/>
</dbReference>
<dbReference type="PANTHER" id="PTHR30146:SF109">
    <property type="entry name" value="HTH-TYPE TRANSCRIPTIONAL REGULATOR GALS"/>
    <property type="match status" value="1"/>
</dbReference>
<gene>
    <name evidence="5" type="ORF">SAMN02910429_00099</name>
</gene>
<evidence type="ECO:0000313" key="6">
    <source>
        <dbReference type="Proteomes" id="UP000182471"/>
    </source>
</evidence>
<dbReference type="AlphaFoldDB" id="A0A1H9P6E7"/>
<dbReference type="SUPFAM" id="SSF47413">
    <property type="entry name" value="lambda repressor-like DNA-binding domains"/>
    <property type="match status" value="1"/>
</dbReference>
<accession>A0A1H9P6E7</accession>
<dbReference type="GO" id="GO:0003700">
    <property type="term" value="F:DNA-binding transcription factor activity"/>
    <property type="evidence" value="ECO:0007669"/>
    <property type="project" value="TreeGrafter"/>
</dbReference>
<dbReference type="InterPro" id="IPR010982">
    <property type="entry name" value="Lambda_DNA-bd_dom_sf"/>
</dbReference>
<name>A0A1H9P6E7_9FIRM</name>
<proteinExistence type="predicted"/>
<organism evidence="5 6">
    <name type="scientific">Lachnobacterium bovis</name>
    <dbReference type="NCBI Taxonomy" id="140626"/>
    <lineage>
        <taxon>Bacteria</taxon>
        <taxon>Bacillati</taxon>
        <taxon>Bacillota</taxon>
        <taxon>Clostridia</taxon>
        <taxon>Lachnospirales</taxon>
        <taxon>Lachnospiraceae</taxon>
        <taxon>Lachnobacterium</taxon>
    </lineage>
</organism>
<dbReference type="CDD" id="cd06267">
    <property type="entry name" value="PBP1_LacI_sugar_binding-like"/>
    <property type="match status" value="1"/>
</dbReference>
<dbReference type="RefSeq" id="WP_022749368.1">
    <property type="nucleotide sequence ID" value="NZ_FOGW01000004.1"/>
</dbReference>
<evidence type="ECO:0000259" key="4">
    <source>
        <dbReference type="PROSITE" id="PS50932"/>
    </source>
</evidence>
<reference evidence="6" key="1">
    <citation type="submission" date="2016-10" db="EMBL/GenBank/DDBJ databases">
        <authorList>
            <person name="Varghese N."/>
            <person name="Submissions S."/>
        </authorList>
    </citation>
    <scope>NUCLEOTIDE SEQUENCE [LARGE SCALE GENOMIC DNA]</scope>
    <source>
        <strain evidence="6">S1b</strain>
    </source>
</reference>
<dbReference type="Gene3D" id="1.10.260.40">
    <property type="entry name" value="lambda repressor-like DNA-binding domains"/>
    <property type="match status" value="1"/>
</dbReference>
<evidence type="ECO:0000313" key="5">
    <source>
        <dbReference type="EMBL" id="SER43389.1"/>
    </source>
</evidence>
<dbReference type="InterPro" id="IPR028082">
    <property type="entry name" value="Peripla_BP_I"/>
</dbReference>
<dbReference type="OrthoDB" id="9789891at2"/>
<dbReference type="CDD" id="cd01392">
    <property type="entry name" value="HTH_LacI"/>
    <property type="match status" value="1"/>
</dbReference>
<protein>
    <submittedName>
        <fullName evidence="5">Transcriptional regulator, LacI family</fullName>
    </submittedName>
</protein>
<keyword evidence="6" id="KW-1185">Reference proteome</keyword>
<dbReference type="Proteomes" id="UP000182471">
    <property type="component" value="Unassembled WGS sequence"/>
</dbReference>
<dbReference type="SMART" id="SM00354">
    <property type="entry name" value="HTH_LACI"/>
    <property type="match status" value="1"/>
</dbReference>
<keyword evidence="2" id="KW-0238">DNA-binding</keyword>
<feature type="domain" description="HTH lacI-type" evidence="4">
    <location>
        <begin position="2"/>
        <end position="56"/>
    </location>
</feature>
<evidence type="ECO:0000256" key="1">
    <source>
        <dbReference type="ARBA" id="ARBA00023015"/>
    </source>
</evidence>
<sequence length="344" mass="38619">MVTIKDISKACNVSTTTVSKALNGYKDISDKTRDLVLKTAREMHYFPNAAARQLKTNMSHNIGVLFVDETNSGLAHEYFSTILNSAKEESEKLGYDITFISKNMGRKNFSYLDHARYRKVDGVLIACVNYKNQEVINLVNSEIPTISIDYAYDNRSSVMSNNIEGAYELTKFLIEKGHKKIAFIHGERTSVTEKRLNGFFRACKEGGILEKKEWVLEAKFHDTKSSAEATEKLMKLADPPTAIMYPDDFAYLGGLNALEKLNLSVPDDVSVVGYDGVKLAQVLRPKLTTYYQDAEMIGIKSVRKLVEIIEQPKFCVPEQIMVSGRLLVGGTVKDLSNKRNTSKK</sequence>
<dbReference type="SUPFAM" id="SSF53822">
    <property type="entry name" value="Periplasmic binding protein-like I"/>
    <property type="match status" value="1"/>
</dbReference>
<keyword evidence="1" id="KW-0805">Transcription regulation</keyword>
<dbReference type="PROSITE" id="PS50932">
    <property type="entry name" value="HTH_LACI_2"/>
    <property type="match status" value="1"/>
</dbReference>
<dbReference type="Pfam" id="PF00356">
    <property type="entry name" value="LacI"/>
    <property type="match status" value="1"/>
</dbReference>
<evidence type="ECO:0000256" key="2">
    <source>
        <dbReference type="ARBA" id="ARBA00023125"/>
    </source>
</evidence>